<protein>
    <submittedName>
        <fullName evidence="1">Histidine phosphatase family protein</fullName>
    </submittedName>
</protein>
<dbReference type="InterPro" id="IPR050275">
    <property type="entry name" value="PGM_Phosphatase"/>
</dbReference>
<accession>A0A5S3X377</accession>
<dbReference type="PANTHER" id="PTHR48100">
    <property type="entry name" value="BROAD-SPECIFICITY PHOSPHATASE YOR283W-RELATED"/>
    <property type="match status" value="1"/>
</dbReference>
<dbReference type="InterPro" id="IPR029033">
    <property type="entry name" value="His_PPase_superfam"/>
</dbReference>
<dbReference type="RefSeq" id="WP_138543749.1">
    <property type="nucleotide sequence ID" value="NZ_PNCJ01000007.1"/>
</dbReference>
<dbReference type="Pfam" id="PF00300">
    <property type="entry name" value="His_Phos_1"/>
    <property type="match status" value="1"/>
</dbReference>
<dbReference type="AlphaFoldDB" id="A0A5S3X377"/>
<organism evidence="1 2">
    <name type="scientific">Pseudoalteromonas rubra</name>
    <dbReference type="NCBI Taxonomy" id="43658"/>
    <lineage>
        <taxon>Bacteria</taxon>
        <taxon>Pseudomonadati</taxon>
        <taxon>Pseudomonadota</taxon>
        <taxon>Gammaproteobacteria</taxon>
        <taxon>Alteromonadales</taxon>
        <taxon>Pseudoalteromonadaceae</taxon>
        <taxon>Pseudoalteromonas</taxon>
    </lineage>
</organism>
<gene>
    <name evidence="1" type="ORF">CWB98_04400</name>
</gene>
<reference evidence="2" key="2">
    <citation type="submission" date="2019-06" db="EMBL/GenBank/DDBJ databases">
        <title>Co-occurence of chitin degradation, pigmentation and bioactivity in marine Pseudoalteromonas.</title>
        <authorList>
            <person name="Sonnenschein E.C."/>
            <person name="Bech P.K."/>
        </authorList>
    </citation>
    <scope>NUCLEOTIDE SEQUENCE [LARGE SCALE GENOMIC DNA]</scope>
    <source>
        <strain evidence="2">S2599</strain>
    </source>
</reference>
<proteinExistence type="predicted"/>
<dbReference type="SUPFAM" id="SSF53254">
    <property type="entry name" value="Phosphoglycerate mutase-like"/>
    <property type="match status" value="1"/>
</dbReference>
<dbReference type="GO" id="GO:0016791">
    <property type="term" value="F:phosphatase activity"/>
    <property type="evidence" value="ECO:0007669"/>
    <property type="project" value="TreeGrafter"/>
</dbReference>
<dbReference type="Proteomes" id="UP000306719">
    <property type="component" value="Unassembled WGS sequence"/>
</dbReference>
<dbReference type="EMBL" id="PNCJ01000007">
    <property type="protein sequence ID" value="TMP38931.1"/>
    <property type="molecule type" value="Genomic_DNA"/>
</dbReference>
<dbReference type="InterPro" id="IPR013078">
    <property type="entry name" value="His_Pase_superF_clade-1"/>
</dbReference>
<dbReference type="Gene3D" id="3.40.50.1240">
    <property type="entry name" value="Phosphoglycerate mutase-like"/>
    <property type="match status" value="1"/>
</dbReference>
<name>A0A5S3X377_9GAMM</name>
<sequence>MNKTLRLIRHAKSSWQEPMLHDIDRPLKPKGVRRAQALAKQLGTLPDTYIFTSPAKRALDTARILHTQCNMTKPIEIIQALYTFDAHDLLDCLHLLPDECNDVTVVGHNPALTTLINHLSTVQFDNIVTSGYIELQLTVPQWHKLTTNTVSLRQVLFRPEQ</sequence>
<dbReference type="OrthoDB" id="9810154at2"/>
<dbReference type="SMART" id="SM00855">
    <property type="entry name" value="PGAM"/>
    <property type="match status" value="1"/>
</dbReference>
<evidence type="ECO:0000313" key="2">
    <source>
        <dbReference type="Proteomes" id="UP000306719"/>
    </source>
</evidence>
<dbReference type="PANTHER" id="PTHR48100:SF1">
    <property type="entry name" value="HISTIDINE PHOSPHATASE FAMILY PROTEIN-RELATED"/>
    <property type="match status" value="1"/>
</dbReference>
<reference evidence="1 2" key="1">
    <citation type="submission" date="2018-01" db="EMBL/GenBank/DDBJ databases">
        <authorList>
            <person name="Paulsen S."/>
            <person name="Gram L.K."/>
        </authorList>
    </citation>
    <scope>NUCLEOTIDE SEQUENCE [LARGE SCALE GENOMIC DNA]</scope>
    <source>
        <strain evidence="1 2">S2599</strain>
    </source>
</reference>
<dbReference type="GO" id="GO:0005737">
    <property type="term" value="C:cytoplasm"/>
    <property type="evidence" value="ECO:0007669"/>
    <property type="project" value="TreeGrafter"/>
</dbReference>
<dbReference type="CDD" id="cd07067">
    <property type="entry name" value="HP_PGM_like"/>
    <property type="match status" value="1"/>
</dbReference>
<comment type="caution">
    <text evidence="1">The sequence shown here is derived from an EMBL/GenBank/DDBJ whole genome shotgun (WGS) entry which is preliminary data.</text>
</comment>
<evidence type="ECO:0000313" key="1">
    <source>
        <dbReference type="EMBL" id="TMP38931.1"/>
    </source>
</evidence>